<keyword evidence="2" id="KW-1185">Reference proteome</keyword>
<protein>
    <recommendedName>
        <fullName evidence="3">Phosphoribosylpyrophosphate synthetase</fullName>
    </recommendedName>
</protein>
<evidence type="ECO:0008006" key="3">
    <source>
        <dbReference type="Google" id="ProtNLM"/>
    </source>
</evidence>
<dbReference type="Proteomes" id="UP000679126">
    <property type="component" value="Unassembled WGS sequence"/>
</dbReference>
<organism evidence="1 2">
    <name type="scientific">Chitinophaga chungangae</name>
    <dbReference type="NCBI Taxonomy" id="2821488"/>
    <lineage>
        <taxon>Bacteria</taxon>
        <taxon>Pseudomonadati</taxon>
        <taxon>Bacteroidota</taxon>
        <taxon>Chitinophagia</taxon>
        <taxon>Chitinophagales</taxon>
        <taxon>Chitinophagaceae</taxon>
        <taxon>Chitinophaga</taxon>
    </lineage>
</organism>
<dbReference type="EMBL" id="JAGHKP010000002">
    <property type="protein sequence ID" value="MBO9153038.1"/>
    <property type="molecule type" value="Genomic_DNA"/>
</dbReference>
<comment type="caution">
    <text evidence="1">The sequence shown here is derived from an EMBL/GenBank/DDBJ whole genome shotgun (WGS) entry which is preliminary data.</text>
</comment>
<evidence type="ECO:0000313" key="2">
    <source>
        <dbReference type="Proteomes" id="UP000679126"/>
    </source>
</evidence>
<sequence>METPNTNNNANKPGEMTTLSQIMSKLHSKGFDNEFKVSDHGRMQSPNGEQIYNPEDLKIIKTYRFEGESDPSDNSVLYLLEDREGRKGYVLDAYGMYSSHDESGFDEFLQKIPVEDREEQVIFG</sequence>
<name>A0ABS3YFE4_9BACT</name>
<reference evidence="2" key="1">
    <citation type="submission" date="2021-03" db="EMBL/GenBank/DDBJ databases">
        <title>Assistant Professor.</title>
        <authorList>
            <person name="Huq M.A."/>
        </authorList>
    </citation>
    <scope>NUCLEOTIDE SEQUENCE [LARGE SCALE GENOMIC DNA]</scope>
    <source>
        <strain evidence="2">MAH-28</strain>
    </source>
</reference>
<gene>
    <name evidence="1" type="ORF">J7I43_12500</name>
</gene>
<accession>A0ABS3YFE4</accession>
<evidence type="ECO:0000313" key="1">
    <source>
        <dbReference type="EMBL" id="MBO9153038.1"/>
    </source>
</evidence>
<dbReference type="RefSeq" id="WP_209146013.1">
    <property type="nucleotide sequence ID" value="NZ_JAGHKP010000002.1"/>
</dbReference>
<proteinExistence type="predicted"/>